<feature type="domain" description="MutL C-terminal dimerisation" evidence="6">
    <location>
        <begin position="550"/>
        <end position="690"/>
    </location>
</feature>
<dbReference type="InterPro" id="IPR014790">
    <property type="entry name" value="MutL_C"/>
</dbReference>
<dbReference type="RefSeq" id="WP_250872875.1">
    <property type="nucleotide sequence ID" value="NZ_JALXFV010000003.1"/>
</dbReference>
<dbReference type="InterPro" id="IPR014721">
    <property type="entry name" value="Ribsml_uS5_D2-typ_fold_subgr"/>
</dbReference>
<dbReference type="SUPFAM" id="SSF55874">
    <property type="entry name" value="ATPase domain of HSP90 chaperone/DNA topoisomerase II/histidine kinase"/>
    <property type="match status" value="1"/>
</dbReference>
<feature type="compositionally biased region" description="Acidic residues" evidence="5">
    <location>
        <begin position="1"/>
        <end position="12"/>
    </location>
</feature>
<dbReference type="NCBIfam" id="TIGR00585">
    <property type="entry name" value="mutl"/>
    <property type="match status" value="1"/>
</dbReference>
<evidence type="ECO:0000313" key="8">
    <source>
        <dbReference type="EMBL" id="MFD1512900.1"/>
    </source>
</evidence>
<dbReference type="InterPro" id="IPR002099">
    <property type="entry name" value="MutL/Mlh/PMS"/>
</dbReference>
<dbReference type="GO" id="GO:0006298">
    <property type="term" value="P:mismatch repair"/>
    <property type="evidence" value="ECO:0007669"/>
    <property type="project" value="UniProtKB-UniRule"/>
</dbReference>
<evidence type="ECO:0000256" key="5">
    <source>
        <dbReference type="SAM" id="MobiDB-lite"/>
    </source>
</evidence>
<keyword evidence="8" id="KW-0255">Endonuclease</keyword>
<feature type="compositionally biased region" description="Basic and acidic residues" evidence="5">
    <location>
        <begin position="520"/>
        <end position="540"/>
    </location>
</feature>
<dbReference type="Gene3D" id="3.30.230.10">
    <property type="match status" value="1"/>
</dbReference>
<comment type="caution">
    <text evidence="8">The sequence shown here is derived from an EMBL/GenBank/DDBJ whole genome shotgun (WGS) entry which is preliminary data.</text>
</comment>
<evidence type="ECO:0000313" key="9">
    <source>
        <dbReference type="Proteomes" id="UP001597187"/>
    </source>
</evidence>
<comment type="similarity">
    <text evidence="1 4">Belongs to the DNA mismatch repair MutL/HexB family.</text>
</comment>
<reference evidence="8 9" key="1">
    <citation type="journal article" date="2019" name="Int. J. Syst. Evol. Microbiol.">
        <title>The Global Catalogue of Microorganisms (GCM) 10K type strain sequencing project: providing services to taxonomists for standard genome sequencing and annotation.</title>
        <authorList>
            <consortium name="The Broad Institute Genomics Platform"/>
            <consortium name="The Broad Institute Genome Sequencing Center for Infectious Disease"/>
            <person name="Wu L."/>
            <person name="Ma J."/>
        </authorList>
    </citation>
    <scope>NUCLEOTIDE SEQUENCE [LARGE SCALE GENOMIC DNA]</scope>
    <source>
        <strain evidence="8 9">CGMCC 1.12563</strain>
    </source>
</reference>
<evidence type="ECO:0000256" key="3">
    <source>
        <dbReference type="ARBA" id="ARBA00023204"/>
    </source>
</evidence>
<dbReference type="Gene3D" id="3.30.1370.100">
    <property type="entry name" value="MutL, C-terminal domain, regulatory subdomain"/>
    <property type="match status" value="1"/>
</dbReference>
<dbReference type="Gene3D" id="3.30.565.10">
    <property type="entry name" value="Histidine kinase-like ATPase, C-terminal domain"/>
    <property type="match status" value="1"/>
</dbReference>
<dbReference type="InterPro" id="IPR020568">
    <property type="entry name" value="Ribosomal_Su5_D2-typ_SF"/>
</dbReference>
<feature type="compositionally biased region" description="Polar residues" evidence="5">
    <location>
        <begin position="465"/>
        <end position="477"/>
    </location>
</feature>
<keyword evidence="2 4" id="KW-0227">DNA damage</keyword>
<dbReference type="InterPro" id="IPR013507">
    <property type="entry name" value="DNA_mismatch_S5_2-like"/>
</dbReference>
<dbReference type="EMBL" id="JBHUDC010000003">
    <property type="protein sequence ID" value="MFD1512900.1"/>
    <property type="molecule type" value="Genomic_DNA"/>
</dbReference>
<dbReference type="CDD" id="cd16926">
    <property type="entry name" value="HATPase_MutL-MLH-PMS-like"/>
    <property type="match status" value="1"/>
</dbReference>
<dbReference type="SMART" id="SM00853">
    <property type="entry name" value="MutL_C"/>
    <property type="match status" value="1"/>
</dbReference>
<gene>
    <name evidence="4 8" type="primary">mutL</name>
    <name evidence="8" type="ORF">ACFSBT_06355</name>
</gene>
<dbReference type="GO" id="GO:0004519">
    <property type="term" value="F:endonuclease activity"/>
    <property type="evidence" value="ECO:0007669"/>
    <property type="project" value="UniProtKB-KW"/>
</dbReference>
<dbReference type="InterPro" id="IPR037198">
    <property type="entry name" value="MutL_C_sf"/>
</dbReference>
<evidence type="ECO:0000256" key="4">
    <source>
        <dbReference type="HAMAP-Rule" id="MF_00149"/>
    </source>
</evidence>
<keyword evidence="3 4" id="KW-0234">DNA repair</keyword>
<dbReference type="PANTHER" id="PTHR10073">
    <property type="entry name" value="DNA MISMATCH REPAIR PROTEIN MLH, PMS, MUTL"/>
    <property type="match status" value="1"/>
</dbReference>
<name>A0ABD6ATM6_9EURY</name>
<evidence type="ECO:0000259" key="7">
    <source>
        <dbReference type="SMART" id="SM01340"/>
    </source>
</evidence>
<dbReference type="InterPro" id="IPR038973">
    <property type="entry name" value="MutL/Mlh/Pms-like"/>
</dbReference>
<comment type="function">
    <text evidence="4">This protein is involved in the repair of mismatches in DNA. It is required for dam-dependent methyl-directed DNA mismatch repair. May act as a 'molecular matchmaker', a protein that promotes the formation of a stable complex between two or more DNA-binding proteins in an ATP-dependent manner without itself being part of a final effector complex.</text>
</comment>
<evidence type="ECO:0000256" key="1">
    <source>
        <dbReference type="ARBA" id="ARBA00006082"/>
    </source>
</evidence>
<feature type="compositionally biased region" description="Polar residues" evidence="5">
    <location>
        <begin position="492"/>
        <end position="505"/>
    </location>
</feature>
<feature type="compositionally biased region" description="Low complexity" evidence="5">
    <location>
        <begin position="412"/>
        <end position="422"/>
    </location>
</feature>
<protein>
    <recommendedName>
        <fullName evidence="4">DNA mismatch repair protein MutL</fullName>
    </recommendedName>
</protein>
<dbReference type="SUPFAM" id="SSF118116">
    <property type="entry name" value="DNA mismatch repair protein MutL"/>
    <property type="match status" value="1"/>
</dbReference>
<dbReference type="Pfam" id="PF08676">
    <property type="entry name" value="MutL_C"/>
    <property type="match status" value="1"/>
</dbReference>
<dbReference type="Pfam" id="PF13589">
    <property type="entry name" value="HATPase_c_3"/>
    <property type="match status" value="1"/>
</dbReference>
<keyword evidence="8" id="KW-0378">Hydrolase</keyword>
<feature type="compositionally biased region" description="Basic and acidic residues" evidence="5">
    <location>
        <begin position="369"/>
        <end position="380"/>
    </location>
</feature>
<dbReference type="HAMAP" id="MF_00149">
    <property type="entry name" value="DNA_mis_repair"/>
    <property type="match status" value="1"/>
</dbReference>
<dbReference type="SUPFAM" id="SSF54211">
    <property type="entry name" value="Ribosomal protein S5 domain 2-like"/>
    <property type="match status" value="1"/>
</dbReference>
<dbReference type="SMART" id="SM01340">
    <property type="entry name" value="DNA_mis_repair"/>
    <property type="match status" value="1"/>
</dbReference>
<dbReference type="InterPro" id="IPR014762">
    <property type="entry name" value="DNA_mismatch_repair_CS"/>
</dbReference>
<dbReference type="Proteomes" id="UP001597187">
    <property type="component" value="Unassembled WGS sequence"/>
</dbReference>
<dbReference type="InterPro" id="IPR042121">
    <property type="entry name" value="MutL_C_regsub"/>
</dbReference>
<dbReference type="Pfam" id="PF01119">
    <property type="entry name" value="DNA_mis_repair"/>
    <property type="match status" value="1"/>
</dbReference>
<dbReference type="InterPro" id="IPR036890">
    <property type="entry name" value="HATPase_C_sf"/>
</dbReference>
<dbReference type="CDD" id="cd00782">
    <property type="entry name" value="MutL_Trans"/>
    <property type="match status" value="1"/>
</dbReference>
<evidence type="ECO:0000259" key="6">
    <source>
        <dbReference type="SMART" id="SM00853"/>
    </source>
</evidence>
<sequence>MSDESDGSDVGDEAAASPEIRELDATTIERIAAGEVVERPASVVKELVENAIDADASRVRVSVENGGIDGIRVEDDGHGMAEAAARRAVEKHTTSKIRDIEDLEAGVSTLGFRGEALYAIGAVSRLTVTTRPRSGGRGTEVRVEGGETAHVGPAGCPTGTTVAVDDLFYNVPARRKYLKQPTTEVDNVQRVVTGYALANPDVAVTFETDGRERFATTGRGDLRSAVMAVYGREVASAMVPIEANAPDGPLSGVSGLVSHPETTRASSEYVATFVNGRWVTARAVREAVVDAYGGQLAPDRYPFAVVFLDIDPAETDVNVHPRKLEVRFADEAGVREQVETSVERALLDAGLIRSRAPRGRSAPEQTEISPERTTEARDESSATPETESERTGVGAGDDQRAGDRSADDRSSSDAATGDGATSCPSRARRPRTGADPRDVPETPTTRSRPGRRRPAASRTSASAGESNGTTDEGTSRATAPDDSGVTEREDGPSTTGGDDTPSRTPFVSGGDRSTEAPSTADRKFRGPVEQTRLSERPPEAEYERLPTLRVLGQYDETYLVAEADDGLLLVDQHAADERINYERLREQFAAGVTAQTLAEPVDLELTAREATLFDSYREALAELGFDATLADDRTVRVESVPALLTGHEDLVRDLLTAFVAGDGAATVSEAADELLADLACYPSIKGNTSLREGTVVDLLSALDDCENPYACPHGRPTIVAFDRGDIEDRFERDYPGHGGRRDDL</sequence>
<feature type="region of interest" description="Disordered" evidence="5">
    <location>
        <begin position="1"/>
        <end position="21"/>
    </location>
</feature>
<dbReference type="AlphaFoldDB" id="A0ABD6ATM6"/>
<evidence type="ECO:0000256" key="2">
    <source>
        <dbReference type="ARBA" id="ARBA00022763"/>
    </source>
</evidence>
<keyword evidence="9" id="KW-1185">Reference proteome</keyword>
<dbReference type="InterPro" id="IPR042120">
    <property type="entry name" value="MutL_C_dimsub"/>
</dbReference>
<dbReference type="FunFam" id="3.30.565.10:FF:000003">
    <property type="entry name" value="DNA mismatch repair endonuclease MutL"/>
    <property type="match status" value="1"/>
</dbReference>
<accession>A0ABD6ATM6</accession>
<dbReference type="PANTHER" id="PTHR10073:SF12">
    <property type="entry name" value="DNA MISMATCH REPAIR PROTEIN MLH1"/>
    <property type="match status" value="1"/>
</dbReference>
<organism evidence="8 9">
    <name type="scientific">Halomarina rubra</name>
    <dbReference type="NCBI Taxonomy" id="2071873"/>
    <lineage>
        <taxon>Archaea</taxon>
        <taxon>Methanobacteriati</taxon>
        <taxon>Methanobacteriota</taxon>
        <taxon>Stenosarchaea group</taxon>
        <taxon>Halobacteria</taxon>
        <taxon>Halobacteriales</taxon>
        <taxon>Natronomonadaceae</taxon>
        <taxon>Halomarina</taxon>
    </lineage>
</organism>
<dbReference type="InterPro" id="IPR020667">
    <property type="entry name" value="DNA_mismatch_repair_MutL"/>
</dbReference>
<dbReference type="Gene3D" id="3.30.1540.20">
    <property type="entry name" value="MutL, C-terminal domain, dimerisation subdomain"/>
    <property type="match status" value="1"/>
</dbReference>
<feature type="compositionally biased region" description="Basic and acidic residues" evidence="5">
    <location>
        <begin position="397"/>
        <end position="411"/>
    </location>
</feature>
<feature type="region of interest" description="Disordered" evidence="5">
    <location>
        <begin position="354"/>
        <end position="540"/>
    </location>
</feature>
<feature type="domain" description="DNA mismatch repair protein S5" evidence="7">
    <location>
        <begin position="226"/>
        <end position="347"/>
    </location>
</feature>
<proteinExistence type="inferred from homology"/>
<dbReference type="PROSITE" id="PS00058">
    <property type="entry name" value="DNA_MISMATCH_REPAIR_1"/>
    <property type="match status" value="1"/>
</dbReference>
<keyword evidence="8" id="KW-0540">Nuclease</keyword>